<protein>
    <submittedName>
        <fullName evidence="3">Uncharacterized protein</fullName>
    </submittedName>
</protein>
<evidence type="ECO:0000313" key="3">
    <source>
        <dbReference type="EMBL" id="MFC0243137.1"/>
    </source>
</evidence>
<dbReference type="RefSeq" id="WP_378391764.1">
    <property type="nucleotide sequence ID" value="NZ_JBHLWM010000008.1"/>
</dbReference>
<reference evidence="3 4" key="1">
    <citation type="submission" date="2024-09" db="EMBL/GenBank/DDBJ databases">
        <authorList>
            <person name="Sun Q."/>
            <person name="Mori K."/>
        </authorList>
    </citation>
    <scope>NUCLEOTIDE SEQUENCE [LARGE SCALE GENOMIC DNA]</scope>
    <source>
        <strain evidence="3 4">KCTC 23279</strain>
    </source>
</reference>
<keyword evidence="2" id="KW-0732">Signal</keyword>
<comment type="caution">
    <text evidence="3">The sequence shown here is derived from an EMBL/GenBank/DDBJ whole genome shotgun (WGS) entry which is preliminary data.</text>
</comment>
<dbReference type="Proteomes" id="UP001589775">
    <property type="component" value="Unassembled WGS sequence"/>
</dbReference>
<dbReference type="EMBL" id="JBHLWM010000008">
    <property type="protein sequence ID" value="MFC0243137.1"/>
    <property type="molecule type" value="Genomic_DNA"/>
</dbReference>
<evidence type="ECO:0000256" key="2">
    <source>
        <dbReference type="SAM" id="SignalP"/>
    </source>
</evidence>
<sequence>MTAGKTLVATAVLAIITATSASAQEPAAFQSMYPNRDVLNGGALTPAGRMGLEEAGGAVSSPRASSGAVAPLAAPQPVSPARRRSYRHPRN</sequence>
<gene>
    <name evidence="3" type="ORF">ACFFJ6_21795</name>
</gene>
<feature type="region of interest" description="Disordered" evidence="1">
    <location>
        <begin position="53"/>
        <end position="91"/>
    </location>
</feature>
<feature type="compositionally biased region" description="Basic residues" evidence="1">
    <location>
        <begin position="81"/>
        <end position="91"/>
    </location>
</feature>
<keyword evidence="4" id="KW-1185">Reference proteome</keyword>
<evidence type="ECO:0000256" key="1">
    <source>
        <dbReference type="SAM" id="MobiDB-lite"/>
    </source>
</evidence>
<evidence type="ECO:0000313" key="4">
    <source>
        <dbReference type="Proteomes" id="UP001589775"/>
    </source>
</evidence>
<feature type="signal peptide" evidence="2">
    <location>
        <begin position="1"/>
        <end position="23"/>
    </location>
</feature>
<accession>A0ABV6EY25</accession>
<name>A0ABV6EY25_9BRAD</name>
<feature type="chain" id="PRO_5047184279" evidence="2">
    <location>
        <begin position="24"/>
        <end position="91"/>
    </location>
</feature>
<proteinExistence type="predicted"/>
<organism evidence="3 4">
    <name type="scientific">Rhodopseudomonas telluris</name>
    <dbReference type="NCBI Taxonomy" id="644215"/>
    <lineage>
        <taxon>Bacteria</taxon>
        <taxon>Pseudomonadati</taxon>
        <taxon>Pseudomonadota</taxon>
        <taxon>Alphaproteobacteria</taxon>
        <taxon>Hyphomicrobiales</taxon>
        <taxon>Nitrobacteraceae</taxon>
        <taxon>Rhodopseudomonas</taxon>
    </lineage>
</organism>